<keyword evidence="8" id="KW-0238">DNA-binding</keyword>
<dbReference type="OrthoDB" id="6077919at2759"/>
<name>A0A7J7KI92_BUGNE</name>
<dbReference type="SUPFAM" id="SSF57667">
    <property type="entry name" value="beta-beta-alpha zinc fingers"/>
    <property type="match status" value="4"/>
</dbReference>
<keyword evidence="4" id="KW-0677">Repeat</keyword>
<accession>A0A7J7KI92</accession>
<evidence type="ECO:0000313" key="14">
    <source>
        <dbReference type="EMBL" id="KAF6038402.1"/>
    </source>
</evidence>
<dbReference type="InterPro" id="IPR036236">
    <property type="entry name" value="Znf_C2H2_sf"/>
</dbReference>
<dbReference type="EMBL" id="VXIV02000418">
    <property type="protein sequence ID" value="KAF6038402.1"/>
    <property type="molecule type" value="Genomic_DNA"/>
</dbReference>
<dbReference type="Gene3D" id="3.30.160.60">
    <property type="entry name" value="Classic Zinc Finger"/>
    <property type="match status" value="5"/>
</dbReference>
<dbReference type="InterPro" id="IPR050589">
    <property type="entry name" value="Ikaros_C2H2-ZF"/>
</dbReference>
<dbReference type="Proteomes" id="UP000593567">
    <property type="component" value="Unassembled WGS sequence"/>
</dbReference>
<keyword evidence="15" id="KW-1185">Reference proteome</keyword>
<keyword evidence="3" id="KW-0479">Metal-binding</keyword>
<organism evidence="14 15">
    <name type="scientific">Bugula neritina</name>
    <name type="common">Brown bryozoan</name>
    <name type="synonym">Sertularia neritina</name>
    <dbReference type="NCBI Taxonomy" id="10212"/>
    <lineage>
        <taxon>Eukaryota</taxon>
        <taxon>Metazoa</taxon>
        <taxon>Spiralia</taxon>
        <taxon>Lophotrochozoa</taxon>
        <taxon>Bryozoa</taxon>
        <taxon>Gymnolaemata</taxon>
        <taxon>Cheilostomatida</taxon>
        <taxon>Flustrina</taxon>
        <taxon>Buguloidea</taxon>
        <taxon>Bugulidae</taxon>
        <taxon>Bugula</taxon>
    </lineage>
</organism>
<evidence type="ECO:0000256" key="1">
    <source>
        <dbReference type="ARBA" id="ARBA00004123"/>
    </source>
</evidence>
<dbReference type="GO" id="GO:0000978">
    <property type="term" value="F:RNA polymerase II cis-regulatory region sequence-specific DNA binding"/>
    <property type="evidence" value="ECO:0007669"/>
    <property type="project" value="TreeGrafter"/>
</dbReference>
<keyword evidence="9" id="KW-0804">Transcription</keyword>
<gene>
    <name evidence="14" type="ORF">EB796_003305</name>
</gene>
<evidence type="ECO:0000256" key="8">
    <source>
        <dbReference type="ARBA" id="ARBA00023125"/>
    </source>
</evidence>
<evidence type="ECO:0000256" key="10">
    <source>
        <dbReference type="ARBA" id="ARBA00023242"/>
    </source>
</evidence>
<reference evidence="14" key="1">
    <citation type="submission" date="2020-06" db="EMBL/GenBank/DDBJ databases">
        <title>Draft genome of Bugula neritina, a colonial animal packing powerful symbionts and potential medicines.</title>
        <authorList>
            <person name="Rayko M."/>
        </authorList>
    </citation>
    <scope>NUCLEOTIDE SEQUENCE [LARGE SCALE GENOMIC DNA]</scope>
    <source>
        <strain evidence="14">Kwan_BN1</strain>
    </source>
</reference>
<evidence type="ECO:0000256" key="3">
    <source>
        <dbReference type="ARBA" id="ARBA00022723"/>
    </source>
</evidence>
<dbReference type="PROSITE" id="PS50157">
    <property type="entry name" value="ZINC_FINGER_C2H2_2"/>
    <property type="match status" value="5"/>
</dbReference>
<protein>
    <recommendedName>
        <fullName evidence="13">C2H2-type domain-containing protein</fullName>
    </recommendedName>
</protein>
<dbReference type="Pfam" id="PF13909">
    <property type="entry name" value="zf-H2C2_5"/>
    <property type="match status" value="1"/>
</dbReference>
<dbReference type="Pfam" id="PF00096">
    <property type="entry name" value="zf-C2H2"/>
    <property type="match status" value="1"/>
</dbReference>
<proteinExistence type="inferred from homology"/>
<dbReference type="SMART" id="SM00355">
    <property type="entry name" value="ZnF_C2H2"/>
    <property type="match status" value="7"/>
</dbReference>
<sequence length="514" mass="57473">MIMKITESDAIHADTDLGHINQILGLGMAEQKKIVGASHSPNYGTRNQPRTKANKVHNSSTCHEAGSIEDLSPFSEHIFSDSVMSQYQDLVSQQAQAAAAITVLGSAVGKTTEMELAADNSMTSDHAASTDDSSEKQPAEQLTTTSSCRRRSAKERVEKYKCNICSYRSKWSHGLSNHMRRHNNTLFKCAECDYSTPWKGDLTNHMRLHSGNMFQCPHCSFKTYRKQGLDKHIVIHSGSKPHECPHCTYRSSQPGNLKKHLMTHTGEKPISCELCSYRCRQTTQLRQHLEQHHNGVLPPSLDPNNHNKPKLFRKSFTCALCRRTWASKANFTRHMKTQHNSEGPFKCGFVCPSSFFSQVECLEHQITHNNHPITVKKTADASTNTDCSLSPSEDLILEVRSANDSSYSKTSQEIPANSNQYNTDLPRQHLVSRQPINSLPKVTSYTQHQDDQHSQSCVLNKVDSQSNPPFMANSSTSQPGSHSNRTLNQPIPNLVVSQSMPGLQPVSQSFYSRV</sequence>
<dbReference type="GO" id="GO:0006357">
    <property type="term" value="P:regulation of transcription by RNA polymerase II"/>
    <property type="evidence" value="ECO:0007669"/>
    <property type="project" value="TreeGrafter"/>
</dbReference>
<keyword evidence="7" id="KW-0805">Transcription regulation</keyword>
<feature type="domain" description="C2H2-type" evidence="13">
    <location>
        <begin position="270"/>
        <end position="298"/>
    </location>
</feature>
<evidence type="ECO:0000313" key="15">
    <source>
        <dbReference type="Proteomes" id="UP000593567"/>
    </source>
</evidence>
<feature type="region of interest" description="Disordered" evidence="12">
    <location>
        <begin position="461"/>
        <end position="489"/>
    </location>
</feature>
<keyword evidence="6" id="KW-0862">Zinc</keyword>
<feature type="domain" description="C2H2-type" evidence="13">
    <location>
        <begin position="187"/>
        <end position="214"/>
    </location>
</feature>
<evidence type="ECO:0000256" key="4">
    <source>
        <dbReference type="ARBA" id="ARBA00022737"/>
    </source>
</evidence>
<dbReference type="AlphaFoldDB" id="A0A7J7KI92"/>
<keyword evidence="10" id="KW-0539">Nucleus</keyword>
<feature type="domain" description="C2H2-type" evidence="13">
    <location>
        <begin position="214"/>
        <end position="241"/>
    </location>
</feature>
<comment type="subcellular location">
    <subcellularLocation>
        <location evidence="1">Nucleus</location>
    </subcellularLocation>
</comment>
<dbReference type="InterPro" id="IPR013087">
    <property type="entry name" value="Znf_C2H2_type"/>
</dbReference>
<dbReference type="PROSITE" id="PS00028">
    <property type="entry name" value="ZINC_FINGER_C2H2_1"/>
    <property type="match status" value="3"/>
</dbReference>
<feature type="compositionally biased region" description="Low complexity" evidence="12">
    <location>
        <begin position="121"/>
        <end position="131"/>
    </location>
</feature>
<feature type="region of interest" description="Disordered" evidence="12">
    <location>
        <begin position="402"/>
        <end position="423"/>
    </location>
</feature>
<keyword evidence="5 11" id="KW-0863">Zinc-finger</keyword>
<feature type="domain" description="C2H2-type" evidence="13">
    <location>
        <begin position="316"/>
        <end position="344"/>
    </location>
</feature>
<evidence type="ECO:0000256" key="7">
    <source>
        <dbReference type="ARBA" id="ARBA00023015"/>
    </source>
</evidence>
<evidence type="ECO:0000259" key="13">
    <source>
        <dbReference type="PROSITE" id="PS50157"/>
    </source>
</evidence>
<dbReference type="GO" id="GO:0008270">
    <property type="term" value="F:zinc ion binding"/>
    <property type="evidence" value="ECO:0007669"/>
    <property type="project" value="UniProtKB-KW"/>
</dbReference>
<dbReference type="GO" id="GO:0005634">
    <property type="term" value="C:nucleus"/>
    <property type="evidence" value="ECO:0007669"/>
    <property type="project" value="UniProtKB-SubCell"/>
</dbReference>
<evidence type="ECO:0000256" key="12">
    <source>
        <dbReference type="SAM" id="MobiDB-lite"/>
    </source>
</evidence>
<evidence type="ECO:0000256" key="2">
    <source>
        <dbReference type="ARBA" id="ARBA00006991"/>
    </source>
</evidence>
<feature type="domain" description="C2H2-type" evidence="13">
    <location>
        <begin position="242"/>
        <end position="269"/>
    </location>
</feature>
<dbReference type="GO" id="GO:0003700">
    <property type="term" value="F:DNA-binding transcription factor activity"/>
    <property type="evidence" value="ECO:0007669"/>
    <property type="project" value="TreeGrafter"/>
</dbReference>
<dbReference type="PANTHER" id="PTHR24404:SF111">
    <property type="entry name" value="GASTRULA ZINC FINGER PROTEIN XLCGF49.1-LIKE-RELATED"/>
    <property type="match status" value="1"/>
</dbReference>
<comment type="similarity">
    <text evidence="2">Belongs to the krueppel C2H2-type zinc-finger protein family.</text>
</comment>
<feature type="region of interest" description="Disordered" evidence="12">
    <location>
        <begin position="120"/>
        <end position="150"/>
    </location>
</feature>
<dbReference type="FunFam" id="3.30.160.60:FF:000075">
    <property type="entry name" value="Putative zinc finger protein 536"/>
    <property type="match status" value="1"/>
</dbReference>
<evidence type="ECO:0000256" key="6">
    <source>
        <dbReference type="ARBA" id="ARBA00022833"/>
    </source>
</evidence>
<evidence type="ECO:0000256" key="5">
    <source>
        <dbReference type="ARBA" id="ARBA00022771"/>
    </source>
</evidence>
<evidence type="ECO:0000256" key="11">
    <source>
        <dbReference type="PROSITE-ProRule" id="PRU00042"/>
    </source>
</evidence>
<dbReference type="PANTHER" id="PTHR24404">
    <property type="entry name" value="ZINC FINGER PROTEIN"/>
    <property type="match status" value="1"/>
</dbReference>
<dbReference type="FunFam" id="3.30.160.60:FF:000448">
    <property type="entry name" value="RE1-silencing transcription factor A"/>
    <property type="match status" value="1"/>
</dbReference>
<comment type="caution">
    <text evidence="14">The sequence shown here is derived from an EMBL/GenBank/DDBJ whole genome shotgun (WGS) entry which is preliminary data.</text>
</comment>
<evidence type="ECO:0000256" key="9">
    <source>
        <dbReference type="ARBA" id="ARBA00023163"/>
    </source>
</evidence>